<sequence length="202" mass="22625">MYRTETLTETLPLAELTRRFRNPEKFIAYCRECGRYGHCWACPPYEFDPSEVLAGYTVAWIAGIRIIPDEALRNRLATPEEATEAGREMLARVRAAVDPQLLAIERKHPGSRAFFAGTCFACPEGTCTRHKGIPCRHPDRVRPSLEAFGFDIGAISSELLHNELKWSRDGQLPEYFTLVSALFCAESGDTGTFTLTAQNPIP</sequence>
<dbReference type="STRING" id="742725.HMPREF9450_00581"/>
<evidence type="ECO:0000313" key="1">
    <source>
        <dbReference type="EMBL" id="EHB92868.1"/>
    </source>
</evidence>
<dbReference type="GeneID" id="92816406"/>
<dbReference type="Pfam" id="PF10050">
    <property type="entry name" value="DUF2284"/>
    <property type="match status" value="1"/>
</dbReference>
<dbReference type="Proteomes" id="UP000006008">
    <property type="component" value="Unassembled WGS sequence"/>
</dbReference>
<evidence type="ECO:0008006" key="3">
    <source>
        <dbReference type="Google" id="ProtNLM"/>
    </source>
</evidence>
<dbReference type="PATRIC" id="fig|742725.3.peg.630"/>
<dbReference type="AlphaFoldDB" id="G5H6M1"/>
<dbReference type="EMBL" id="ADLD01000008">
    <property type="protein sequence ID" value="EHB92868.1"/>
    <property type="molecule type" value="Genomic_DNA"/>
</dbReference>
<dbReference type="OrthoDB" id="5420534at2"/>
<organism evidence="1 2">
    <name type="scientific">Alistipes indistinctus YIT 12060</name>
    <dbReference type="NCBI Taxonomy" id="742725"/>
    <lineage>
        <taxon>Bacteria</taxon>
        <taxon>Pseudomonadati</taxon>
        <taxon>Bacteroidota</taxon>
        <taxon>Bacteroidia</taxon>
        <taxon>Bacteroidales</taxon>
        <taxon>Rikenellaceae</taxon>
        <taxon>Alistipes</taxon>
    </lineage>
</organism>
<comment type="caution">
    <text evidence="1">The sequence shown here is derived from an EMBL/GenBank/DDBJ whole genome shotgun (WGS) entry which is preliminary data.</text>
</comment>
<dbReference type="RefSeq" id="WP_009133387.1">
    <property type="nucleotide sequence ID" value="NZ_CP102250.1"/>
</dbReference>
<reference evidence="1 2" key="1">
    <citation type="submission" date="2011-08" db="EMBL/GenBank/DDBJ databases">
        <title>The Genome Sequence of Alistipes indistinctus YIT 12060.</title>
        <authorList>
            <consortium name="The Broad Institute Genome Sequencing Platform"/>
            <person name="Earl A."/>
            <person name="Ward D."/>
            <person name="Feldgarden M."/>
            <person name="Gevers D."/>
            <person name="Morotomi M."/>
            <person name="Young S.K."/>
            <person name="Zeng Q."/>
            <person name="Gargeya S."/>
            <person name="Fitzgerald M."/>
            <person name="Haas B."/>
            <person name="Abouelleil A."/>
            <person name="Alvarado L."/>
            <person name="Arachchi H.M."/>
            <person name="Berlin A."/>
            <person name="Brown A."/>
            <person name="Chapman S.B."/>
            <person name="Chen Z."/>
            <person name="Dunbar C."/>
            <person name="Freedman E."/>
            <person name="Gearin G."/>
            <person name="Gellesch M."/>
            <person name="Goldberg J."/>
            <person name="Griggs A."/>
            <person name="Gujja S."/>
            <person name="Heiman D."/>
            <person name="Howarth C."/>
            <person name="Larson L."/>
            <person name="Lui A."/>
            <person name="MacDonald P.J.P."/>
            <person name="Montmayeur A."/>
            <person name="Murphy C."/>
            <person name="Neiman D."/>
            <person name="Pearson M."/>
            <person name="Priest M."/>
            <person name="Roberts A."/>
            <person name="Saif S."/>
            <person name="Shea T."/>
            <person name="Shenoy N."/>
            <person name="Sisk P."/>
            <person name="Stolte C."/>
            <person name="Sykes S."/>
            <person name="Wortman J."/>
            <person name="Nusbaum C."/>
            <person name="Birren B."/>
        </authorList>
    </citation>
    <scope>NUCLEOTIDE SEQUENCE [LARGE SCALE GENOMIC DNA]</scope>
    <source>
        <strain evidence="1 2">YIT 12060</strain>
    </source>
</reference>
<accession>G5H6M1</accession>
<dbReference type="InterPro" id="IPR019271">
    <property type="entry name" value="DUF2284_metal-binding"/>
</dbReference>
<gene>
    <name evidence="1" type="ORF">HMPREF9450_00581</name>
</gene>
<dbReference type="HOGENOM" id="CLU_109336_0_0_10"/>
<protein>
    <recommendedName>
        <fullName evidence="3">Metal-binding protein</fullName>
    </recommendedName>
</protein>
<name>G5H6M1_9BACT</name>
<keyword evidence="2" id="KW-1185">Reference proteome</keyword>
<dbReference type="eggNOG" id="COG5423">
    <property type="taxonomic scope" value="Bacteria"/>
</dbReference>
<evidence type="ECO:0000313" key="2">
    <source>
        <dbReference type="Proteomes" id="UP000006008"/>
    </source>
</evidence>
<proteinExistence type="predicted"/>